<dbReference type="GO" id="GO:0008270">
    <property type="term" value="F:zinc ion binding"/>
    <property type="evidence" value="ECO:0007669"/>
    <property type="project" value="TreeGrafter"/>
</dbReference>
<accession>A0AAV0VZM3</accession>
<feature type="transmembrane region" description="Helical" evidence="2">
    <location>
        <begin position="663"/>
        <end position="689"/>
    </location>
</feature>
<dbReference type="PANTHER" id="PTHR11533:SF299">
    <property type="entry name" value="AMINOPEPTIDASE"/>
    <property type="match status" value="1"/>
</dbReference>
<gene>
    <name evidence="4" type="ORF">MEUPH1_LOCUS5663</name>
</gene>
<feature type="domain" description="Aminopeptidase N-like N-terminal" evidence="3">
    <location>
        <begin position="36"/>
        <end position="233"/>
    </location>
</feature>
<dbReference type="GO" id="GO:0005737">
    <property type="term" value="C:cytoplasm"/>
    <property type="evidence" value="ECO:0007669"/>
    <property type="project" value="TreeGrafter"/>
</dbReference>
<dbReference type="Gene3D" id="2.60.40.1730">
    <property type="entry name" value="tricorn interacting facor f3 domain"/>
    <property type="match status" value="1"/>
</dbReference>
<dbReference type="GO" id="GO:0005615">
    <property type="term" value="C:extracellular space"/>
    <property type="evidence" value="ECO:0007669"/>
    <property type="project" value="TreeGrafter"/>
</dbReference>
<evidence type="ECO:0000313" key="4">
    <source>
        <dbReference type="EMBL" id="CAI6349055.1"/>
    </source>
</evidence>
<comment type="caution">
    <text evidence="4">The sequence shown here is derived from an EMBL/GenBank/DDBJ whole genome shotgun (WGS) entry which is preliminary data.</text>
</comment>
<feature type="region of interest" description="Disordered" evidence="1">
    <location>
        <begin position="282"/>
        <end position="619"/>
    </location>
</feature>
<dbReference type="GO" id="GO:0070006">
    <property type="term" value="F:metalloaminopeptidase activity"/>
    <property type="evidence" value="ECO:0007669"/>
    <property type="project" value="TreeGrafter"/>
</dbReference>
<proteinExistence type="predicted"/>
<dbReference type="Proteomes" id="UP001160148">
    <property type="component" value="Unassembled WGS sequence"/>
</dbReference>
<dbReference type="EMBL" id="CARXXK010000001">
    <property type="protein sequence ID" value="CAI6349055.1"/>
    <property type="molecule type" value="Genomic_DNA"/>
</dbReference>
<dbReference type="InterPro" id="IPR042097">
    <property type="entry name" value="Aminopeptidase_N-like_N_sf"/>
</dbReference>
<keyword evidence="5" id="KW-1185">Reference proteome</keyword>
<dbReference type="GO" id="GO:0042277">
    <property type="term" value="F:peptide binding"/>
    <property type="evidence" value="ECO:0007669"/>
    <property type="project" value="TreeGrafter"/>
</dbReference>
<name>A0AAV0VZM3_9HEMI</name>
<evidence type="ECO:0000259" key="3">
    <source>
        <dbReference type="Pfam" id="PF17900"/>
    </source>
</evidence>
<dbReference type="AlphaFoldDB" id="A0AAV0VZM3"/>
<dbReference type="InterPro" id="IPR045357">
    <property type="entry name" value="Aminopeptidase_N-like_N"/>
</dbReference>
<evidence type="ECO:0000256" key="1">
    <source>
        <dbReference type="SAM" id="MobiDB-lite"/>
    </source>
</evidence>
<evidence type="ECO:0000256" key="2">
    <source>
        <dbReference type="SAM" id="Phobius"/>
    </source>
</evidence>
<feature type="compositionally biased region" description="Low complexity" evidence="1">
    <location>
        <begin position="287"/>
        <end position="619"/>
    </location>
</feature>
<organism evidence="4 5">
    <name type="scientific">Macrosiphum euphorbiae</name>
    <name type="common">potato aphid</name>
    <dbReference type="NCBI Taxonomy" id="13131"/>
    <lineage>
        <taxon>Eukaryota</taxon>
        <taxon>Metazoa</taxon>
        <taxon>Ecdysozoa</taxon>
        <taxon>Arthropoda</taxon>
        <taxon>Hexapoda</taxon>
        <taxon>Insecta</taxon>
        <taxon>Pterygota</taxon>
        <taxon>Neoptera</taxon>
        <taxon>Paraneoptera</taxon>
        <taxon>Hemiptera</taxon>
        <taxon>Sternorrhyncha</taxon>
        <taxon>Aphidomorpha</taxon>
        <taxon>Aphidoidea</taxon>
        <taxon>Aphididae</taxon>
        <taxon>Macrosiphini</taxon>
        <taxon>Macrosiphum</taxon>
    </lineage>
</organism>
<dbReference type="Pfam" id="PF17900">
    <property type="entry name" value="Peptidase_M1_N"/>
    <property type="match status" value="1"/>
</dbReference>
<dbReference type="GO" id="GO:0006508">
    <property type="term" value="P:proteolysis"/>
    <property type="evidence" value="ECO:0007669"/>
    <property type="project" value="TreeGrafter"/>
</dbReference>
<keyword evidence="2" id="KW-1133">Transmembrane helix</keyword>
<keyword evidence="2" id="KW-0472">Membrane</keyword>
<sequence length="706" mass="76002">MRPRSYIAFFVVFAYVRGYDEKPNFDFRRLPDDTEPESYALSVVPDFNVVNPSFAGRVDISIVVKSTTADITFNSKDLVLHKIRITDDNTNGDVRVDSWKCMEDLEQVKVKVDGLILAKRKYTIHIDYSGYLNDDASKIFHTSYDAYLRVKKWVAANNQLQTTQARSAFPCYDELRFTTPFNVSIKTNRNEIALSSMPILNTVDIDEPVGKDSTTYTYKKWVHFIQTPLISTSMVNIFVGKFKQLGKLRQSLSHEDGLYLEKYIMRGAPDKLNAIRNKKYADIPTDSSSESSSTISEAQESTSTPVTTDSSLVSSSTISEAQESTSTPVTTDSPSVSSSTISEAQESTSTPATTDSPSVSSSTISEAQESTSTSVTTDSSSVSSSTISEAQESTSTPITTDSSSVSSSTISEAQESTSTPITTDSTSVSSSTISEAQESTSTPVTTDSTSVSSSTISEAQESTSTSVTTDSSSLPSSTISEAQESTSTPITTDSSSGSSSTISEAQESTSTPVTTDSTSVSSSTISEAQESTSTSVTTDSSSSSFSTISEAQESTSTPVTTDSPSVSSSTISEAQESTSTPATTDSSSVSSSTISEAQESTSSPVDTESSSPVEPVPITYGKTSTEHVQTSEPFVPTTQYTTSTYKSVTKIMSTKQFYGQPYYAYYTFNFIFEIVLVISALLMGTVFFWNKFARKNVFSNNVNISL</sequence>
<reference evidence="4 5" key="1">
    <citation type="submission" date="2023-01" db="EMBL/GenBank/DDBJ databases">
        <authorList>
            <person name="Whitehead M."/>
        </authorList>
    </citation>
    <scope>NUCLEOTIDE SEQUENCE [LARGE SCALE GENOMIC DNA]</scope>
</reference>
<dbReference type="GO" id="GO:0043171">
    <property type="term" value="P:peptide catabolic process"/>
    <property type="evidence" value="ECO:0007669"/>
    <property type="project" value="TreeGrafter"/>
</dbReference>
<keyword evidence="2" id="KW-0812">Transmembrane</keyword>
<dbReference type="PANTHER" id="PTHR11533">
    <property type="entry name" value="PROTEASE M1 ZINC METALLOPROTEASE"/>
    <property type="match status" value="1"/>
</dbReference>
<dbReference type="GO" id="GO:0016020">
    <property type="term" value="C:membrane"/>
    <property type="evidence" value="ECO:0007669"/>
    <property type="project" value="TreeGrafter"/>
</dbReference>
<evidence type="ECO:0000313" key="5">
    <source>
        <dbReference type="Proteomes" id="UP001160148"/>
    </source>
</evidence>
<dbReference type="SUPFAM" id="SSF63737">
    <property type="entry name" value="Leukotriene A4 hydrolase N-terminal domain"/>
    <property type="match status" value="1"/>
</dbReference>
<protein>
    <recommendedName>
        <fullName evidence="3">Aminopeptidase N-like N-terminal domain-containing protein</fullName>
    </recommendedName>
</protein>
<dbReference type="InterPro" id="IPR050344">
    <property type="entry name" value="Peptidase_M1_aminopeptidases"/>
</dbReference>